<organism evidence="2 3">
    <name type="scientific">Volvox africanus</name>
    <dbReference type="NCBI Taxonomy" id="51714"/>
    <lineage>
        <taxon>Eukaryota</taxon>
        <taxon>Viridiplantae</taxon>
        <taxon>Chlorophyta</taxon>
        <taxon>core chlorophytes</taxon>
        <taxon>Chlorophyceae</taxon>
        <taxon>CS clade</taxon>
        <taxon>Chlamydomonadales</taxon>
        <taxon>Volvocaceae</taxon>
        <taxon>Volvox</taxon>
    </lineage>
</organism>
<feature type="compositionally biased region" description="Polar residues" evidence="1">
    <location>
        <begin position="526"/>
        <end position="537"/>
    </location>
</feature>
<dbReference type="Proteomes" id="UP001165090">
    <property type="component" value="Unassembled WGS sequence"/>
</dbReference>
<feature type="compositionally biased region" description="Basic and acidic residues" evidence="1">
    <location>
        <begin position="947"/>
        <end position="964"/>
    </location>
</feature>
<reference evidence="2 3" key="1">
    <citation type="journal article" date="2023" name="IScience">
        <title>Expanded male sex-determining region conserved during the evolution of homothallism in the green alga Volvox.</title>
        <authorList>
            <person name="Yamamoto K."/>
            <person name="Matsuzaki R."/>
            <person name="Mahakham W."/>
            <person name="Heman W."/>
            <person name="Sekimoto H."/>
            <person name="Kawachi M."/>
            <person name="Minakuchi Y."/>
            <person name="Toyoda A."/>
            <person name="Nozaki H."/>
        </authorList>
    </citation>
    <scope>NUCLEOTIDE SEQUENCE [LARGE SCALE GENOMIC DNA]</scope>
    <source>
        <strain evidence="2 3">NIES-4468</strain>
    </source>
</reference>
<comment type="caution">
    <text evidence="2">The sequence shown here is derived from an EMBL/GenBank/DDBJ whole genome shotgun (WGS) entry which is preliminary data.</text>
</comment>
<feature type="region of interest" description="Disordered" evidence="1">
    <location>
        <begin position="498"/>
        <end position="537"/>
    </location>
</feature>
<gene>
    <name evidence="2" type="ORF">VaNZ11_007615</name>
</gene>
<proteinExistence type="predicted"/>
<evidence type="ECO:0000313" key="2">
    <source>
        <dbReference type="EMBL" id="GLI64369.1"/>
    </source>
</evidence>
<dbReference type="SUPFAM" id="SSF55781">
    <property type="entry name" value="GAF domain-like"/>
    <property type="match status" value="1"/>
</dbReference>
<feature type="region of interest" description="Disordered" evidence="1">
    <location>
        <begin position="302"/>
        <end position="331"/>
    </location>
</feature>
<accession>A0ABQ5S4J2</accession>
<evidence type="ECO:0000313" key="3">
    <source>
        <dbReference type="Proteomes" id="UP001165090"/>
    </source>
</evidence>
<sequence length="972" mass="101497">MHWKMRSTWLDIASSSEVSNEEYASANTHASTSGRQHGTRWFSVMQGIRRSLDVHFKSYYKIDSAYASTQRLSAPSDKLKALTRAVTETGLVDFCCICLVHPARGTFGVMALSGIGSELYPPRLADEEGQRAAKTFDSASSSFLNVFNRCVFKVKDSNWCVEDVVASRAPWYYDCASAANGFGLPQDGSWLRRAGMRSLLALPCLQGNDVTGVLTVASKQKSLDHLLLHKLEELCYKITPIVTDAVVEYSTLLGNRRIAAPYESISDFAHEVLGEMLNLDLAVIASVSSIRPPGAGAIQAPHAAAMTGPRNRRQSATGAVGSRARKAAEEPSDFDATSAVAAAAAAGFSWTAPTVAEALATSKAAAVLPAPLPAQNHPNEEPSPGTYTYHSAYTDAASYSVVLTSDLPSLPLESSFTLSQTIERPTPTPAAMAMSRPTPMSEFAGDDVALTPTTREWCRAPLVTTSRSLPDHRTPTAAAAGAAAIDYLRGSEAAPSYMPPCQTYPELQHHQQQQQQQQKAGGNGVNSGVATSADHNASRSTRSLSCVEFSGGLADARDELLSSQKMEVIAVAAIAAAPAVEQDCVCNAAAASIGDTLRCLRAPPGCSNAVAGDAALVGREGPRMSHRTSKPENCFMIESPSTEELAAVLRPWNGNCNEGGSLMTLTSGLSSKNMENRIMQRGLPLESSSGGGNVARSHIAPAVPATGTSLLAPPVVPPMAATASMCTARYSSCTTDYSMVAGDTVTSYGYTNSSHSTTPTMCGSTVPRLSGVWDSQCGGGGVSGDVGDVRHGVARGRWSRDSAAAAAAVWSNEAAEAVAAAMCFTATATATTQAAADDRGLVEPTQCGGDDLASVWSACALGPAATASASDALLPTCWPGCAAGKPAVLGGLYGIRESGPVPSLQPSLEFSDSDDGGILVVDMPSIGSSSGGAFMLRSGLGVEAMHRQQEKSRGCEGRWSHEPDLSPVSSPC</sequence>
<dbReference type="EMBL" id="BSDZ01000019">
    <property type="protein sequence ID" value="GLI64369.1"/>
    <property type="molecule type" value="Genomic_DNA"/>
</dbReference>
<dbReference type="Gene3D" id="3.30.450.40">
    <property type="match status" value="1"/>
</dbReference>
<feature type="region of interest" description="Disordered" evidence="1">
    <location>
        <begin position="947"/>
        <end position="972"/>
    </location>
</feature>
<dbReference type="InterPro" id="IPR029016">
    <property type="entry name" value="GAF-like_dom_sf"/>
</dbReference>
<keyword evidence="3" id="KW-1185">Reference proteome</keyword>
<protein>
    <recommendedName>
        <fullName evidence="4">GAF domain-containing protein</fullName>
    </recommendedName>
</protein>
<name>A0ABQ5S4J2_9CHLO</name>
<evidence type="ECO:0008006" key="4">
    <source>
        <dbReference type="Google" id="ProtNLM"/>
    </source>
</evidence>
<evidence type="ECO:0000256" key="1">
    <source>
        <dbReference type="SAM" id="MobiDB-lite"/>
    </source>
</evidence>